<reference evidence="5" key="2">
    <citation type="journal article" date="2022" name="Hortic Res">
        <title>The genome of Dioscorea zingiberensis sheds light on the biosynthesis, origin and evolution of the medicinally important diosgenin saponins.</title>
        <authorList>
            <person name="Li Y."/>
            <person name="Tan C."/>
            <person name="Li Z."/>
            <person name="Guo J."/>
            <person name="Li S."/>
            <person name="Chen X."/>
            <person name="Wang C."/>
            <person name="Dai X."/>
            <person name="Yang H."/>
            <person name="Song W."/>
            <person name="Hou L."/>
            <person name="Xu J."/>
            <person name="Tong Z."/>
            <person name="Xu A."/>
            <person name="Yuan X."/>
            <person name="Wang W."/>
            <person name="Yang Q."/>
            <person name="Chen L."/>
            <person name="Sun Z."/>
            <person name="Wang K."/>
            <person name="Pan B."/>
            <person name="Chen J."/>
            <person name="Bao Y."/>
            <person name="Liu F."/>
            <person name="Qi X."/>
            <person name="Gang D.R."/>
            <person name="Wen J."/>
            <person name="Li J."/>
        </authorList>
    </citation>
    <scope>NUCLEOTIDE SEQUENCE</scope>
    <source>
        <strain evidence="5">Dzin_1.0</strain>
    </source>
</reference>
<evidence type="ECO:0000256" key="3">
    <source>
        <dbReference type="ARBA" id="ARBA00023163"/>
    </source>
</evidence>
<dbReference type="PANTHER" id="PTHR33388:SF18">
    <property type="entry name" value="PROTEIN SPEAR1"/>
    <property type="match status" value="1"/>
</dbReference>
<sequence length="304" mass="34266">MEVELYSLVLPENQCKENQNPYLGWQGDGDPSREDHLNQKHQALVLYVAGNIDNSRDQESREVEFIDAEEPPDPGEEANKSVGQRERGDEPPDPGDTVNFMRTQEEKKSQGMDKHFGELGLGSGRSGSSSRKGKKNSNSDHKPKQPQRGLGVAQLEKIRLHDQMAAAYLPPAVLHSPFHTTTLNKEDDLREERTFSPSFYCSNSSSSSSSSIPYSLQANHMMMFGDDERLDIRSYGEFPSSSRTSSLYLPHDLVQEPVTLPLLEETLEDSMQKKRRQDHRHSTGSFSQNSDKSDTQELDLDLKL</sequence>
<feature type="compositionally biased region" description="Acidic residues" evidence="4">
    <location>
        <begin position="65"/>
        <end position="76"/>
    </location>
</feature>
<feature type="compositionally biased region" description="Basic and acidic residues" evidence="4">
    <location>
        <begin position="77"/>
        <end position="90"/>
    </location>
</feature>
<comment type="caution">
    <text evidence="5">The sequence shown here is derived from an EMBL/GenBank/DDBJ whole genome shotgun (WGS) entry which is preliminary data.</text>
</comment>
<dbReference type="Proteomes" id="UP001085076">
    <property type="component" value="Miscellaneous, Linkage group lg01"/>
</dbReference>
<keyword evidence="3" id="KW-0804">Transcription</keyword>
<name>A0A9D5D6N2_9LILI</name>
<feature type="compositionally biased region" description="Basic and acidic residues" evidence="4">
    <location>
        <begin position="291"/>
        <end position="304"/>
    </location>
</feature>
<evidence type="ECO:0000313" key="5">
    <source>
        <dbReference type="EMBL" id="KAJ0986083.1"/>
    </source>
</evidence>
<feature type="region of interest" description="Disordered" evidence="4">
    <location>
        <begin position="266"/>
        <end position="304"/>
    </location>
</feature>
<accession>A0A9D5D6N2</accession>
<dbReference type="InterPro" id="IPR040356">
    <property type="entry name" value="SPEAR"/>
</dbReference>
<feature type="compositionally biased region" description="Basic and acidic residues" evidence="4">
    <location>
        <begin position="103"/>
        <end position="117"/>
    </location>
</feature>
<protein>
    <submittedName>
        <fullName evidence="5">Uncharacterized protein</fullName>
    </submittedName>
</protein>
<dbReference type="AlphaFoldDB" id="A0A9D5D6N2"/>
<dbReference type="PANTHER" id="PTHR33388">
    <property type="entry name" value="OS01G0212500 PROTEIN"/>
    <property type="match status" value="1"/>
</dbReference>
<feature type="region of interest" description="Disordered" evidence="4">
    <location>
        <begin position="17"/>
        <end position="36"/>
    </location>
</feature>
<organism evidence="5 6">
    <name type="scientific">Dioscorea zingiberensis</name>
    <dbReference type="NCBI Taxonomy" id="325984"/>
    <lineage>
        <taxon>Eukaryota</taxon>
        <taxon>Viridiplantae</taxon>
        <taxon>Streptophyta</taxon>
        <taxon>Embryophyta</taxon>
        <taxon>Tracheophyta</taxon>
        <taxon>Spermatophyta</taxon>
        <taxon>Magnoliopsida</taxon>
        <taxon>Liliopsida</taxon>
        <taxon>Dioscoreales</taxon>
        <taxon>Dioscoreaceae</taxon>
        <taxon>Dioscorea</taxon>
    </lineage>
</organism>
<dbReference type="GO" id="GO:0003700">
    <property type="term" value="F:DNA-binding transcription factor activity"/>
    <property type="evidence" value="ECO:0007669"/>
    <property type="project" value="InterPro"/>
</dbReference>
<keyword evidence="2" id="KW-0805">Transcription regulation</keyword>
<evidence type="ECO:0000256" key="2">
    <source>
        <dbReference type="ARBA" id="ARBA00023015"/>
    </source>
</evidence>
<keyword evidence="6" id="KW-1185">Reference proteome</keyword>
<evidence type="ECO:0000256" key="1">
    <source>
        <dbReference type="ARBA" id="ARBA00022491"/>
    </source>
</evidence>
<dbReference type="OrthoDB" id="653455at2759"/>
<gene>
    <name evidence="5" type="ORF">J5N97_004439</name>
</gene>
<dbReference type="EMBL" id="JAGGNH010000001">
    <property type="protein sequence ID" value="KAJ0986083.1"/>
    <property type="molecule type" value="Genomic_DNA"/>
</dbReference>
<feature type="compositionally biased region" description="Basic and acidic residues" evidence="4">
    <location>
        <begin position="54"/>
        <end position="64"/>
    </location>
</feature>
<evidence type="ECO:0000256" key="4">
    <source>
        <dbReference type="SAM" id="MobiDB-lite"/>
    </source>
</evidence>
<feature type="region of interest" description="Disordered" evidence="4">
    <location>
        <begin position="50"/>
        <end position="150"/>
    </location>
</feature>
<proteinExistence type="predicted"/>
<keyword evidence="1" id="KW-0678">Repressor</keyword>
<evidence type="ECO:0000313" key="6">
    <source>
        <dbReference type="Proteomes" id="UP001085076"/>
    </source>
</evidence>
<reference evidence="5" key="1">
    <citation type="submission" date="2021-03" db="EMBL/GenBank/DDBJ databases">
        <authorList>
            <person name="Li Z."/>
            <person name="Yang C."/>
        </authorList>
    </citation>
    <scope>NUCLEOTIDE SEQUENCE</scope>
    <source>
        <strain evidence="5">Dzin_1.0</strain>
        <tissue evidence="5">Leaf</tissue>
    </source>
</reference>